<evidence type="ECO:0000256" key="1">
    <source>
        <dbReference type="ARBA" id="ARBA00004123"/>
    </source>
</evidence>
<reference evidence="9" key="1">
    <citation type="submission" date="2025-08" db="UniProtKB">
        <authorList>
            <consortium name="RefSeq"/>
        </authorList>
    </citation>
    <scope>IDENTIFICATION</scope>
</reference>
<dbReference type="SMART" id="SM01336">
    <property type="entry name" value="zf-PARP"/>
    <property type="match status" value="1"/>
</dbReference>
<dbReference type="GO" id="GO:0005634">
    <property type="term" value="C:nucleus"/>
    <property type="evidence" value="ECO:0007669"/>
    <property type="project" value="UniProtKB-SubCell"/>
</dbReference>
<dbReference type="InterPro" id="IPR001510">
    <property type="entry name" value="Znf_PARP"/>
</dbReference>
<evidence type="ECO:0000259" key="7">
    <source>
        <dbReference type="PROSITE" id="PS50064"/>
    </source>
</evidence>
<dbReference type="Proteomes" id="UP000694918">
    <property type="component" value="Unplaced"/>
</dbReference>
<accession>A0AAJ6XVX6</accession>
<gene>
    <name evidence="9" type="primary">LOC105131653</name>
</gene>
<evidence type="ECO:0000256" key="3">
    <source>
        <dbReference type="ARBA" id="ARBA00022771"/>
    </source>
</evidence>
<dbReference type="KEGG" id="peu:105131653"/>
<evidence type="ECO:0000256" key="5">
    <source>
        <dbReference type="ARBA" id="ARBA00023242"/>
    </source>
</evidence>
<keyword evidence="2" id="KW-0479">Metal-binding</keyword>
<feature type="region of interest" description="Disordered" evidence="6">
    <location>
        <begin position="184"/>
        <end position="204"/>
    </location>
</feature>
<dbReference type="InterPro" id="IPR036957">
    <property type="entry name" value="Znf_PARP_sf"/>
</dbReference>
<protein>
    <submittedName>
        <fullName evidence="9">Uncharacterized protein LOC105131653</fullName>
    </submittedName>
</protein>
<sequence>MEEAEGKAFCQIVQTMEDSGGKASCKMVQRPELLDYTTSSNHADSTTNNTQLVDAAAIESRQRDDQYQKLTKYDGDSATLVIDPVTATKYGIEVSHDSLATCWECGQKIMKGEVHVFLRVEGQASKRLVLDHANCFMNLYRPSIQVEKLAGWETLSACDQTAVLLLVKKVPPAALTDIKDMGKEDREFPQSASKAGTKRRKDVDGDQNLKAAMAEEDVMSSRAAFASEKNTNDWEPKLMAQSKYSWSLAEECKRDCQFGTEKKLQLEPINAKALPETSCKTMPEASGAPDFVGAASTWSATESKEECKDKKEALSDYIIDKIDKDIADMADKGCTIDNGGVDYKLFLLSKAWGYMKERRLLLKQIDAEATPKTTTCKAMAEASGAKCKRGDGDGDLELKVSKARGEVITISLESVKTSNDLENSKLEAESKEVQG</sequence>
<dbReference type="AlphaFoldDB" id="A0AAJ6XVX6"/>
<keyword evidence="4" id="KW-0862">Zinc</keyword>
<organism evidence="8 9">
    <name type="scientific">Populus euphratica</name>
    <name type="common">Euphrates poplar</name>
    <dbReference type="NCBI Taxonomy" id="75702"/>
    <lineage>
        <taxon>Eukaryota</taxon>
        <taxon>Viridiplantae</taxon>
        <taxon>Streptophyta</taxon>
        <taxon>Embryophyta</taxon>
        <taxon>Tracheophyta</taxon>
        <taxon>Spermatophyta</taxon>
        <taxon>Magnoliopsida</taxon>
        <taxon>eudicotyledons</taxon>
        <taxon>Gunneridae</taxon>
        <taxon>Pentapetalae</taxon>
        <taxon>rosids</taxon>
        <taxon>fabids</taxon>
        <taxon>Malpighiales</taxon>
        <taxon>Salicaceae</taxon>
        <taxon>Saliceae</taxon>
        <taxon>Populus</taxon>
    </lineage>
</organism>
<dbReference type="PROSITE" id="PS50064">
    <property type="entry name" value="ZF_PARP_2"/>
    <property type="match status" value="1"/>
</dbReference>
<evidence type="ECO:0000313" key="9">
    <source>
        <dbReference type="RefSeq" id="XP_011033029.1"/>
    </source>
</evidence>
<evidence type="ECO:0000313" key="8">
    <source>
        <dbReference type="Proteomes" id="UP000694918"/>
    </source>
</evidence>
<evidence type="ECO:0000256" key="4">
    <source>
        <dbReference type="ARBA" id="ARBA00022833"/>
    </source>
</evidence>
<name>A0AAJ6XVX6_POPEU</name>
<keyword evidence="8" id="KW-1185">Reference proteome</keyword>
<feature type="domain" description="PARP-type" evidence="7">
    <location>
        <begin position="90"/>
        <end position="163"/>
    </location>
</feature>
<dbReference type="SUPFAM" id="SSF57716">
    <property type="entry name" value="Glucocorticoid receptor-like (DNA-binding domain)"/>
    <property type="match status" value="1"/>
</dbReference>
<keyword evidence="5" id="KW-0539">Nucleus</keyword>
<dbReference type="GeneID" id="105131653"/>
<dbReference type="RefSeq" id="XP_011033029.1">
    <property type="nucleotide sequence ID" value="XM_011034727.1"/>
</dbReference>
<dbReference type="GO" id="GO:0008270">
    <property type="term" value="F:zinc ion binding"/>
    <property type="evidence" value="ECO:0007669"/>
    <property type="project" value="UniProtKB-KW"/>
</dbReference>
<dbReference type="GO" id="GO:0003677">
    <property type="term" value="F:DNA binding"/>
    <property type="evidence" value="ECO:0007669"/>
    <property type="project" value="InterPro"/>
</dbReference>
<comment type="subcellular location">
    <subcellularLocation>
        <location evidence="1">Nucleus</location>
    </subcellularLocation>
</comment>
<evidence type="ECO:0000256" key="6">
    <source>
        <dbReference type="SAM" id="MobiDB-lite"/>
    </source>
</evidence>
<evidence type="ECO:0000256" key="2">
    <source>
        <dbReference type="ARBA" id="ARBA00022723"/>
    </source>
</evidence>
<dbReference type="Gene3D" id="3.30.1740.10">
    <property type="entry name" value="Zinc finger, PARP-type"/>
    <property type="match status" value="1"/>
</dbReference>
<keyword evidence="3" id="KW-0863">Zinc-finger</keyword>
<proteinExistence type="predicted"/>